<feature type="transmembrane region" description="Helical" evidence="7">
    <location>
        <begin position="179"/>
        <end position="200"/>
    </location>
</feature>
<dbReference type="GO" id="GO:0008324">
    <property type="term" value="F:monoatomic cation transmembrane transporter activity"/>
    <property type="evidence" value="ECO:0007669"/>
    <property type="project" value="InterPro"/>
</dbReference>
<dbReference type="SUPFAM" id="SSF160240">
    <property type="entry name" value="Cation efflux protein cytoplasmic domain-like"/>
    <property type="match status" value="1"/>
</dbReference>
<dbReference type="OrthoDB" id="8907at2157"/>
<proteinExistence type="inferred from homology"/>
<dbReference type="PANTHER" id="PTHR43840">
    <property type="entry name" value="MITOCHONDRIAL METAL TRANSPORTER 1-RELATED"/>
    <property type="match status" value="1"/>
</dbReference>
<evidence type="ECO:0000256" key="2">
    <source>
        <dbReference type="ARBA" id="ARBA00008114"/>
    </source>
</evidence>
<evidence type="ECO:0000313" key="10">
    <source>
        <dbReference type="EMBL" id="ADV64962.1"/>
    </source>
</evidence>
<evidence type="ECO:0000256" key="4">
    <source>
        <dbReference type="ARBA" id="ARBA00022692"/>
    </source>
</evidence>
<dbReference type="FunFam" id="1.20.1510.10:FF:000006">
    <property type="entry name" value="Divalent cation efflux transporter"/>
    <property type="match status" value="1"/>
</dbReference>
<dbReference type="STRING" id="765177.Desmu_0654"/>
<dbReference type="SUPFAM" id="SSF161111">
    <property type="entry name" value="Cation efflux protein transmembrane domain-like"/>
    <property type="match status" value="1"/>
</dbReference>
<dbReference type="InterPro" id="IPR036837">
    <property type="entry name" value="Cation_efflux_CTD_sf"/>
</dbReference>
<dbReference type="Proteomes" id="UP000001068">
    <property type="component" value="Chromosome"/>
</dbReference>
<dbReference type="Gene3D" id="1.20.1510.10">
    <property type="entry name" value="Cation efflux protein transmembrane domain"/>
    <property type="match status" value="1"/>
</dbReference>
<feature type="domain" description="Cation efflux protein cytoplasmic" evidence="9">
    <location>
        <begin position="215"/>
        <end position="292"/>
    </location>
</feature>
<dbReference type="InterPro" id="IPR058533">
    <property type="entry name" value="Cation_efflux_TM"/>
</dbReference>
<organism evidence="10 11">
    <name type="scientific">Desulfurococcus mucosus (strain ATCC 35584 / DSM 2162 / JCM 9187 / O7/1)</name>
    <dbReference type="NCBI Taxonomy" id="765177"/>
    <lineage>
        <taxon>Archaea</taxon>
        <taxon>Thermoproteota</taxon>
        <taxon>Thermoprotei</taxon>
        <taxon>Desulfurococcales</taxon>
        <taxon>Desulfurococcaceae</taxon>
        <taxon>Desulfurococcus</taxon>
    </lineage>
</organism>
<dbReference type="KEGG" id="dmu:Desmu_0654"/>
<comment type="similarity">
    <text evidence="2">Belongs to the cation diffusion facilitator (CDF) transporter (TC 2.A.4) family.</text>
</comment>
<evidence type="ECO:0000259" key="9">
    <source>
        <dbReference type="Pfam" id="PF16916"/>
    </source>
</evidence>
<feature type="transmembrane region" description="Helical" evidence="7">
    <location>
        <begin position="18"/>
        <end position="35"/>
    </location>
</feature>
<evidence type="ECO:0000256" key="7">
    <source>
        <dbReference type="SAM" id="Phobius"/>
    </source>
</evidence>
<dbReference type="HOGENOM" id="CLU_013430_3_4_2"/>
<accession>E8R8Y6</accession>
<keyword evidence="5 7" id="KW-1133">Transmembrane helix</keyword>
<dbReference type="GeneID" id="10153348"/>
<gene>
    <name evidence="10" type="ordered locus">Desmu_0654</name>
</gene>
<dbReference type="NCBIfam" id="TIGR01297">
    <property type="entry name" value="CDF"/>
    <property type="match status" value="1"/>
</dbReference>
<reference evidence="11" key="1">
    <citation type="submission" date="2010-11" db="EMBL/GenBank/DDBJ databases">
        <title>The complete genome of Desulfurococcus mucosus DSM 2162.</title>
        <authorList>
            <consortium name="US DOE Joint Genome Institute (JGI-PGF)"/>
            <person name="Lucas S."/>
            <person name="Copeland A."/>
            <person name="Lapidus A."/>
            <person name="Bruce D."/>
            <person name="Goodwin L."/>
            <person name="Pitluck S."/>
            <person name="Kyrpides N."/>
            <person name="Mavromatis K."/>
            <person name="Pagani I."/>
            <person name="Ivanova N."/>
            <person name="Ovchinnikova G."/>
            <person name="Chertkov O."/>
            <person name="Held B."/>
            <person name="Brettin T."/>
            <person name="Detter J.C."/>
            <person name="Tapia R."/>
            <person name="Han C."/>
            <person name="Land M."/>
            <person name="Hauser L."/>
            <person name="Markowitz V."/>
            <person name="Cheng J.-F."/>
            <person name="Hugenholtz P."/>
            <person name="Woyke T."/>
            <person name="Wu D."/>
            <person name="Wirth R."/>
            <person name="Bilek Y."/>
            <person name="Hader T."/>
            <person name="Klenk H.-P."/>
            <person name="Eisen J.A."/>
        </authorList>
    </citation>
    <scope>NUCLEOTIDE SEQUENCE [LARGE SCALE GENOMIC DNA]</scope>
    <source>
        <strain evidence="11">ATCC 35584 / DSM 2162 / JCM 9187 / O7/1</strain>
    </source>
</reference>
<dbReference type="Gene3D" id="3.30.70.1350">
    <property type="entry name" value="Cation efflux protein, cytoplasmic domain"/>
    <property type="match status" value="1"/>
</dbReference>
<keyword evidence="11" id="KW-1185">Reference proteome</keyword>
<keyword evidence="6 7" id="KW-0472">Membrane</keyword>
<dbReference type="PANTHER" id="PTHR43840:SF15">
    <property type="entry name" value="MITOCHONDRIAL METAL TRANSPORTER 1-RELATED"/>
    <property type="match status" value="1"/>
</dbReference>
<keyword evidence="4 7" id="KW-0812">Transmembrane</keyword>
<dbReference type="AlphaFoldDB" id="E8R8Y6"/>
<dbReference type="GO" id="GO:0016020">
    <property type="term" value="C:membrane"/>
    <property type="evidence" value="ECO:0007669"/>
    <property type="project" value="UniProtKB-SubCell"/>
</dbReference>
<keyword evidence="3" id="KW-0813">Transport</keyword>
<dbReference type="InterPro" id="IPR027470">
    <property type="entry name" value="Cation_efflux_CTD"/>
</dbReference>
<feature type="domain" description="Cation efflux protein transmembrane" evidence="8">
    <location>
        <begin position="19"/>
        <end position="211"/>
    </location>
</feature>
<dbReference type="InterPro" id="IPR027469">
    <property type="entry name" value="Cation_efflux_TMD_sf"/>
</dbReference>
<evidence type="ECO:0000313" key="11">
    <source>
        <dbReference type="Proteomes" id="UP000001068"/>
    </source>
</evidence>
<dbReference type="EMBL" id="CP002363">
    <property type="protein sequence ID" value="ADV64962.1"/>
    <property type="molecule type" value="Genomic_DNA"/>
</dbReference>
<feature type="transmembrane region" description="Helical" evidence="7">
    <location>
        <begin position="85"/>
        <end position="103"/>
    </location>
</feature>
<evidence type="ECO:0000256" key="3">
    <source>
        <dbReference type="ARBA" id="ARBA00022448"/>
    </source>
</evidence>
<evidence type="ECO:0000256" key="5">
    <source>
        <dbReference type="ARBA" id="ARBA00022989"/>
    </source>
</evidence>
<evidence type="ECO:0000256" key="6">
    <source>
        <dbReference type="ARBA" id="ARBA00023136"/>
    </source>
</evidence>
<name>E8R8Y6_DESM0</name>
<evidence type="ECO:0000256" key="1">
    <source>
        <dbReference type="ARBA" id="ARBA00004141"/>
    </source>
</evidence>
<sequence length="297" mass="32470">MDSTSRGMGREKAGYLEGWVSVAVNLILFTVKMYAGLVSSSIAVVADAFHTLSDCITSLALILGYKIAFKPPDEEHPFGHQRFEAATSIVIGTLLGVVGFEFINRSVDKLLAREALVFSWIAVVVLTVSAVVKEALARWALRLAESVGGAESIRADAWHHRSDAVATLLVVIGLMIGESVWWVDGLLGLLVSGLIIYVAYDIIKRASQDILGRAPSSTEVSVLREIASGVSGDIRDLHHVHIHEYGDHIEVTLHIRLPPGMKLSDAHEVASRLEDAIRRTLGWEATIHVEPYRDQVH</sequence>
<protein>
    <submittedName>
        <fullName evidence="10">Cation diffusion facilitator family transporter</fullName>
    </submittedName>
</protein>
<dbReference type="InterPro" id="IPR002524">
    <property type="entry name" value="Cation_efflux"/>
</dbReference>
<dbReference type="InterPro" id="IPR050291">
    <property type="entry name" value="CDF_Transporter"/>
</dbReference>
<dbReference type="Pfam" id="PF01545">
    <property type="entry name" value="Cation_efflux"/>
    <property type="match status" value="1"/>
</dbReference>
<reference evidence="10 11" key="2">
    <citation type="journal article" date="2011" name="Stand. Genomic Sci.">
        <title>Complete genome sequence of Desulfurococcus mucosus type strain (O7/1).</title>
        <authorList>
            <person name="Wirth R."/>
            <person name="Chertkov O."/>
            <person name="Held B."/>
            <person name="Lapidus A."/>
            <person name="Nolan M."/>
            <person name="Lucas S."/>
            <person name="Hammon N."/>
            <person name="Deshpande S."/>
            <person name="Cheng J.F."/>
            <person name="Tapia R."/>
            <person name="Han C."/>
            <person name="Goodwin L."/>
            <person name="Pitluck S."/>
            <person name="Liolios K."/>
            <person name="Ioanna P."/>
            <person name="Ivanova N."/>
            <person name="Mavromatis K."/>
            <person name="Mikhailova N."/>
            <person name="Pati A."/>
            <person name="Chen A."/>
            <person name="Palaniappan K."/>
            <person name="Land M."/>
            <person name="Hauser L."/>
            <person name="Chang Y.J."/>
            <person name="Jeffries C.D."/>
            <person name="Bilek Y."/>
            <person name="Hader T."/>
            <person name="Rohde M."/>
            <person name="Spring S."/>
            <person name="Sikorski J."/>
            <person name="Goker M."/>
            <person name="Woyke T."/>
            <person name="Bristow J."/>
            <person name="Eisen J.A."/>
            <person name="Markowitz V."/>
            <person name="Hugenholtz P."/>
            <person name="Kyrpides N.C."/>
            <person name="Klenk H.P."/>
        </authorList>
    </citation>
    <scope>NUCLEOTIDE SEQUENCE [LARGE SCALE GENOMIC DNA]</scope>
    <source>
        <strain evidence="11">ATCC 35584 / DSM 2162 / JCM 9187 / O7/1</strain>
    </source>
</reference>
<dbReference type="eggNOG" id="arCOG01474">
    <property type="taxonomic scope" value="Archaea"/>
</dbReference>
<feature type="transmembrane region" description="Helical" evidence="7">
    <location>
        <begin position="115"/>
        <end position="132"/>
    </location>
</feature>
<comment type="subcellular location">
    <subcellularLocation>
        <location evidence="1">Membrane</location>
        <topology evidence="1">Multi-pass membrane protein</topology>
    </subcellularLocation>
</comment>
<dbReference type="Pfam" id="PF16916">
    <property type="entry name" value="ZT_dimer"/>
    <property type="match status" value="1"/>
</dbReference>
<evidence type="ECO:0000259" key="8">
    <source>
        <dbReference type="Pfam" id="PF01545"/>
    </source>
</evidence>
<dbReference type="RefSeq" id="WP_013562184.1">
    <property type="nucleotide sequence ID" value="NC_014961.1"/>
</dbReference>